<dbReference type="InterPro" id="IPR003594">
    <property type="entry name" value="HATPase_dom"/>
</dbReference>
<proteinExistence type="predicted"/>
<dbReference type="Proteomes" id="UP000183940">
    <property type="component" value="Unassembled WGS sequence"/>
</dbReference>
<keyword evidence="3" id="KW-0597">Phosphoprotein</keyword>
<organism evidence="10 11">
    <name type="scientific">Roseofilum reptotaenium AO1-A</name>
    <dbReference type="NCBI Taxonomy" id="1925591"/>
    <lineage>
        <taxon>Bacteria</taxon>
        <taxon>Bacillati</taxon>
        <taxon>Cyanobacteriota</taxon>
        <taxon>Cyanophyceae</taxon>
        <taxon>Desertifilales</taxon>
        <taxon>Desertifilaceae</taxon>
        <taxon>Roseofilum</taxon>
    </lineage>
</organism>
<dbReference type="InterPro" id="IPR036097">
    <property type="entry name" value="HisK_dim/P_sf"/>
</dbReference>
<sequence length="454" mass="51734">MPLLGFLLGLAVGLLLWLGCQFRLERQIKRILPELTSGSGLMGRFPERLVRAIAHQRKHQYHLQQDIDYWQSILTCAPLGHLQVDDQNQLIWCNAQAYQLFGITPPELNSPRLLLEIVRSYELDELIDQTRTTQKPVEKYWNFQPIAPTVEPQNTQRSLKPKIALKAYSIPLSKGRVGVFLENCQELLTLANQRDRAFSDVAHELKTPLTSIRLVAETLQTRLDPPLRNWIDRLLSEVIRLSDIVQVLLDLSQLERGSSYSLNWKPINLPDLIRSSWIALEPLARQKQLQLQYSGPERLLIHGDEHRLCRVFINLLDNSIKYSPLQGQIWVKLSIEECPNSTTPSQKWVHLEVIDGGVGFPETDLPYVFERFYRGEPSRARVLSSSQTAPAVSSNSSDPPRTPLTHSSGLGLAIVRQIVEAHKGWVKASNHLETRGAWIEIYLPQQPSGDFNKP</sequence>
<dbReference type="GO" id="GO:0016036">
    <property type="term" value="P:cellular response to phosphate starvation"/>
    <property type="evidence" value="ECO:0007669"/>
    <property type="project" value="TreeGrafter"/>
</dbReference>
<dbReference type="GO" id="GO:0004721">
    <property type="term" value="F:phosphoprotein phosphatase activity"/>
    <property type="evidence" value="ECO:0007669"/>
    <property type="project" value="TreeGrafter"/>
</dbReference>
<keyword evidence="11" id="KW-1185">Reference proteome</keyword>
<reference evidence="10" key="1">
    <citation type="submission" date="2016-10" db="EMBL/GenBank/DDBJ databases">
        <title>CRISPR-Cas defence system in Roseofilum reptotaenium: evidence of a bacteriophage-cyanobacterium arms race in the coral black band disease.</title>
        <authorList>
            <person name="Buerger P."/>
            <person name="Wood-Charlson E.M."/>
            <person name="Weynberg K.D."/>
            <person name="Willis B."/>
            <person name="Van Oppen M.J."/>
        </authorList>
    </citation>
    <scope>NUCLEOTIDE SEQUENCE [LARGE SCALE GENOMIC DNA]</scope>
    <source>
        <strain evidence="10">AO1-A</strain>
    </source>
</reference>
<keyword evidence="4" id="KW-0808">Transferase</keyword>
<dbReference type="Gene3D" id="3.30.565.10">
    <property type="entry name" value="Histidine kinase-like ATPase, C-terminal domain"/>
    <property type="match status" value="1"/>
</dbReference>
<keyword evidence="5" id="KW-0418">Kinase</keyword>
<dbReference type="InterPro" id="IPR050351">
    <property type="entry name" value="BphY/WalK/GraS-like"/>
</dbReference>
<evidence type="ECO:0000259" key="9">
    <source>
        <dbReference type="PROSITE" id="PS50109"/>
    </source>
</evidence>
<evidence type="ECO:0000313" key="10">
    <source>
        <dbReference type="EMBL" id="OJJ25005.1"/>
    </source>
</evidence>
<evidence type="ECO:0000256" key="3">
    <source>
        <dbReference type="ARBA" id="ARBA00022553"/>
    </source>
</evidence>
<dbReference type="SMART" id="SM00091">
    <property type="entry name" value="PAS"/>
    <property type="match status" value="1"/>
</dbReference>
<evidence type="ECO:0000313" key="11">
    <source>
        <dbReference type="Proteomes" id="UP000183940"/>
    </source>
</evidence>
<dbReference type="GO" id="GO:0005886">
    <property type="term" value="C:plasma membrane"/>
    <property type="evidence" value="ECO:0007669"/>
    <property type="project" value="TreeGrafter"/>
</dbReference>
<dbReference type="InterPro" id="IPR035965">
    <property type="entry name" value="PAS-like_dom_sf"/>
</dbReference>
<dbReference type="InterPro" id="IPR005467">
    <property type="entry name" value="His_kinase_dom"/>
</dbReference>
<keyword evidence="6" id="KW-0902">Two-component regulatory system</keyword>
<dbReference type="PANTHER" id="PTHR45453:SF1">
    <property type="entry name" value="PHOSPHATE REGULON SENSOR PROTEIN PHOR"/>
    <property type="match status" value="1"/>
</dbReference>
<dbReference type="STRING" id="1925591.BI308_13775"/>
<dbReference type="PROSITE" id="PS50109">
    <property type="entry name" value="HIS_KIN"/>
    <property type="match status" value="1"/>
</dbReference>
<dbReference type="PANTHER" id="PTHR45453">
    <property type="entry name" value="PHOSPHATE REGULON SENSOR PROTEIN PHOR"/>
    <property type="match status" value="1"/>
</dbReference>
<dbReference type="InterPro" id="IPR036890">
    <property type="entry name" value="HATPase_C_sf"/>
</dbReference>
<dbReference type="Gene3D" id="1.10.287.130">
    <property type="match status" value="1"/>
</dbReference>
<accession>A0A1L9QQN5</accession>
<name>A0A1L9QQN5_9CYAN</name>
<dbReference type="GO" id="GO:0000155">
    <property type="term" value="F:phosphorelay sensor kinase activity"/>
    <property type="evidence" value="ECO:0007669"/>
    <property type="project" value="InterPro"/>
</dbReference>
<gene>
    <name evidence="10" type="ORF">BI308_13775</name>
</gene>
<evidence type="ECO:0000256" key="1">
    <source>
        <dbReference type="ARBA" id="ARBA00000085"/>
    </source>
</evidence>
<evidence type="ECO:0000256" key="5">
    <source>
        <dbReference type="ARBA" id="ARBA00022777"/>
    </source>
</evidence>
<dbReference type="Pfam" id="PF00512">
    <property type="entry name" value="HisKA"/>
    <property type="match status" value="1"/>
</dbReference>
<evidence type="ECO:0000256" key="8">
    <source>
        <dbReference type="SAM" id="MobiDB-lite"/>
    </source>
</evidence>
<dbReference type="SMART" id="SM00388">
    <property type="entry name" value="HisKA"/>
    <property type="match status" value="1"/>
</dbReference>
<dbReference type="EC" id="2.7.13.3" evidence="2"/>
<dbReference type="EMBL" id="MLAW01000023">
    <property type="protein sequence ID" value="OJJ25005.1"/>
    <property type="molecule type" value="Genomic_DNA"/>
</dbReference>
<protein>
    <recommendedName>
        <fullName evidence="2">histidine kinase</fullName>
        <ecNumber evidence="2">2.7.13.3</ecNumber>
    </recommendedName>
</protein>
<dbReference type="PRINTS" id="PR00344">
    <property type="entry name" value="BCTRLSENSOR"/>
</dbReference>
<evidence type="ECO:0000256" key="4">
    <source>
        <dbReference type="ARBA" id="ARBA00022679"/>
    </source>
</evidence>
<keyword evidence="7" id="KW-0472">Membrane</keyword>
<dbReference type="InterPro" id="IPR003661">
    <property type="entry name" value="HisK_dim/P_dom"/>
</dbReference>
<dbReference type="SMART" id="SM00387">
    <property type="entry name" value="HATPase_c"/>
    <property type="match status" value="1"/>
</dbReference>
<feature type="region of interest" description="Disordered" evidence="8">
    <location>
        <begin position="384"/>
        <end position="406"/>
    </location>
</feature>
<dbReference type="InterPro" id="IPR004358">
    <property type="entry name" value="Sig_transdc_His_kin-like_C"/>
</dbReference>
<evidence type="ECO:0000256" key="7">
    <source>
        <dbReference type="ARBA" id="ARBA00023136"/>
    </source>
</evidence>
<evidence type="ECO:0000256" key="2">
    <source>
        <dbReference type="ARBA" id="ARBA00012438"/>
    </source>
</evidence>
<comment type="catalytic activity">
    <reaction evidence="1">
        <text>ATP + protein L-histidine = ADP + protein N-phospho-L-histidine.</text>
        <dbReference type="EC" id="2.7.13.3"/>
    </reaction>
</comment>
<dbReference type="InterPro" id="IPR000014">
    <property type="entry name" value="PAS"/>
</dbReference>
<dbReference type="SUPFAM" id="SSF47384">
    <property type="entry name" value="Homodimeric domain of signal transducing histidine kinase"/>
    <property type="match status" value="1"/>
</dbReference>
<dbReference type="CDD" id="cd00075">
    <property type="entry name" value="HATPase"/>
    <property type="match status" value="1"/>
</dbReference>
<dbReference type="SUPFAM" id="SSF55874">
    <property type="entry name" value="ATPase domain of HSP90 chaperone/DNA topoisomerase II/histidine kinase"/>
    <property type="match status" value="1"/>
</dbReference>
<comment type="caution">
    <text evidence="10">The sequence shown here is derived from an EMBL/GenBank/DDBJ whole genome shotgun (WGS) entry which is preliminary data.</text>
</comment>
<evidence type="ECO:0000256" key="6">
    <source>
        <dbReference type="ARBA" id="ARBA00023012"/>
    </source>
</evidence>
<dbReference type="Pfam" id="PF02518">
    <property type="entry name" value="HATPase_c"/>
    <property type="match status" value="1"/>
</dbReference>
<dbReference type="SUPFAM" id="SSF55785">
    <property type="entry name" value="PYP-like sensor domain (PAS domain)"/>
    <property type="match status" value="1"/>
</dbReference>
<dbReference type="AlphaFoldDB" id="A0A1L9QQN5"/>
<dbReference type="CDD" id="cd00082">
    <property type="entry name" value="HisKA"/>
    <property type="match status" value="1"/>
</dbReference>
<feature type="domain" description="Histidine kinase" evidence="9">
    <location>
        <begin position="200"/>
        <end position="447"/>
    </location>
</feature>